<proteinExistence type="predicted"/>
<evidence type="ECO:0000313" key="3">
    <source>
        <dbReference type="Proteomes" id="UP000245168"/>
    </source>
</evidence>
<dbReference type="Proteomes" id="UP000245168">
    <property type="component" value="Unassembled WGS sequence"/>
</dbReference>
<dbReference type="RefSeq" id="WP_109253903.1">
    <property type="nucleotide sequence ID" value="NZ_QEXV01000007.1"/>
</dbReference>
<feature type="transmembrane region" description="Helical" evidence="1">
    <location>
        <begin position="34"/>
        <end position="53"/>
    </location>
</feature>
<evidence type="ECO:0000256" key="1">
    <source>
        <dbReference type="SAM" id="Phobius"/>
    </source>
</evidence>
<comment type="caution">
    <text evidence="2">The sequence shown here is derived from an EMBL/GenBank/DDBJ whole genome shotgun (WGS) entry which is preliminary data.</text>
</comment>
<dbReference type="AlphaFoldDB" id="A0A2U2BQW7"/>
<evidence type="ECO:0000313" key="2">
    <source>
        <dbReference type="EMBL" id="PWE16401.1"/>
    </source>
</evidence>
<protein>
    <submittedName>
        <fullName evidence="2">Uncharacterized protein</fullName>
    </submittedName>
</protein>
<name>A0A2U2BQW7_9PROT</name>
<keyword evidence="1" id="KW-0812">Transmembrane</keyword>
<keyword evidence="3" id="KW-1185">Reference proteome</keyword>
<reference evidence="3" key="1">
    <citation type="submission" date="2018-05" db="EMBL/GenBank/DDBJ databases">
        <authorList>
            <person name="Liu B.-T."/>
        </authorList>
    </citation>
    <scope>NUCLEOTIDE SEQUENCE [LARGE SCALE GENOMIC DNA]</scope>
    <source>
        <strain evidence="3">WD6-1</strain>
    </source>
</reference>
<keyword evidence="1" id="KW-0472">Membrane</keyword>
<gene>
    <name evidence="2" type="ORF">DDZ18_13345</name>
</gene>
<keyword evidence="1" id="KW-1133">Transmembrane helix</keyword>
<sequence>MTRPRFMMIAAAGGCAALGLTAGAVSLMSGMVDQAIALAWPGLGAAVLLALMMPGRRAE</sequence>
<dbReference type="EMBL" id="QEXV01000007">
    <property type="protein sequence ID" value="PWE16401.1"/>
    <property type="molecule type" value="Genomic_DNA"/>
</dbReference>
<organism evidence="2 3">
    <name type="scientific">Marinicauda salina</name>
    <dbReference type="NCBI Taxonomy" id="2135793"/>
    <lineage>
        <taxon>Bacteria</taxon>
        <taxon>Pseudomonadati</taxon>
        <taxon>Pseudomonadota</taxon>
        <taxon>Alphaproteobacteria</taxon>
        <taxon>Maricaulales</taxon>
        <taxon>Maricaulaceae</taxon>
        <taxon>Marinicauda</taxon>
    </lineage>
</organism>
<accession>A0A2U2BQW7</accession>